<dbReference type="Proteomes" id="UP000092154">
    <property type="component" value="Unassembled WGS sequence"/>
</dbReference>
<evidence type="ECO:0000256" key="2">
    <source>
        <dbReference type="ARBA" id="ARBA00022801"/>
    </source>
</evidence>
<dbReference type="EC" id="3.1.1.-" evidence="3"/>
<gene>
    <name evidence="5" type="ORF">K503DRAFT_771687</name>
</gene>
<dbReference type="PROSITE" id="PS00122">
    <property type="entry name" value="CARBOXYLESTERASE_B_1"/>
    <property type="match status" value="1"/>
</dbReference>
<dbReference type="GO" id="GO:0016787">
    <property type="term" value="F:hydrolase activity"/>
    <property type="evidence" value="ECO:0007669"/>
    <property type="project" value="UniProtKB-KW"/>
</dbReference>
<keyword evidence="6" id="KW-1185">Reference proteome</keyword>
<evidence type="ECO:0000256" key="3">
    <source>
        <dbReference type="RuleBase" id="RU361235"/>
    </source>
</evidence>
<dbReference type="SUPFAM" id="SSF53474">
    <property type="entry name" value="alpha/beta-Hydrolases"/>
    <property type="match status" value="1"/>
</dbReference>
<evidence type="ECO:0000313" key="5">
    <source>
        <dbReference type="EMBL" id="OAX37232.1"/>
    </source>
</evidence>
<dbReference type="InterPro" id="IPR019826">
    <property type="entry name" value="Carboxylesterase_B_AS"/>
</dbReference>
<dbReference type="PANTHER" id="PTHR43142:SF1">
    <property type="entry name" value="CARBOXYLIC ESTER HYDROLASE"/>
    <property type="match status" value="1"/>
</dbReference>
<evidence type="ECO:0000313" key="6">
    <source>
        <dbReference type="Proteomes" id="UP000092154"/>
    </source>
</evidence>
<evidence type="ECO:0000256" key="1">
    <source>
        <dbReference type="ARBA" id="ARBA00005964"/>
    </source>
</evidence>
<name>A0A1B7MXB5_9AGAM</name>
<accession>A0A1B7MXB5</accession>
<dbReference type="InParanoid" id="A0A1B7MXB5"/>
<comment type="similarity">
    <text evidence="1 3">Belongs to the type-B carboxylesterase/lipase family.</text>
</comment>
<dbReference type="InterPro" id="IPR002018">
    <property type="entry name" value="CarbesteraseB"/>
</dbReference>
<dbReference type="EMBL" id="KV448364">
    <property type="protein sequence ID" value="OAX37232.1"/>
    <property type="molecule type" value="Genomic_DNA"/>
</dbReference>
<dbReference type="InterPro" id="IPR029058">
    <property type="entry name" value="AB_hydrolase_fold"/>
</dbReference>
<reference evidence="5 6" key="1">
    <citation type="submission" date="2016-06" db="EMBL/GenBank/DDBJ databases">
        <title>Comparative genomics of the ectomycorrhizal sister species Rhizopogon vinicolor and Rhizopogon vesiculosus (Basidiomycota: Boletales) reveals a divergence of the mating type B locus.</title>
        <authorList>
            <consortium name="DOE Joint Genome Institute"/>
            <person name="Mujic A.B."/>
            <person name="Kuo A."/>
            <person name="Tritt A."/>
            <person name="Lipzen A."/>
            <person name="Chen C."/>
            <person name="Johnson J."/>
            <person name="Sharma A."/>
            <person name="Barry K."/>
            <person name="Grigoriev I.V."/>
            <person name="Spatafora J.W."/>
        </authorList>
    </citation>
    <scope>NUCLEOTIDE SEQUENCE [LARGE SCALE GENOMIC DNA]</scope>
    <source>
        <strain evidence="5 6">AM-OR11-026</strain>
    </source>
</reference>
<organism evidence="5 6">
    <name type="scientific">Rhizopogon vinicolor AM-OR11-026</name>
    <dbReference type="NCBI Taxonomy" id="1314800"/>
    <lineage>
        <taxon>Eukaryota</taxon>
        <taxon>Fungi</taxon>
        <taxon>Dikarya</taxon>
        <taxon>Basidiomycota</taxon>
        <taxon>Agaricomycotina</taxon>
        <taxon>Agaricomycetes</taxon>
        <taxon>Agaricomycetidae</taxon>
        <taxon>Boletales</taxon>
        <taxon>Suillineae</taxon>
        <taxon>Rhizopogonaceae</taxon>
        <taxon>Rhizopogon</taxon>
    </lineage>
</organism>
<dbReference type="AlphaFoldDB" id="A0A1B7MXB5"/>
<evidence type="ECO:0000259" key="4">
    <source>
        <dbReference type="Pfam" id="PF00135"/>
    </source>
</evidence>
<sequence length="439" mass="48963">MSIPPIPHIPDELQKGVRIVVETKYGSLKGGRTTNGAAVFLEVPYALPPVRFEDPKPLPPDFVYEDKDYIYETKHCVQPSNDGQGAGTAPVDRKGYGEPSEDPLFVNIVCPSTFKFGGKLPVNVYIHGGFLQFCSPHHLISQAQYVAESRNEIFVNIGYRISVLGFLACDEPKIDGNFGFKDQWLALQWVSENISSFGGDPNNVKLSGMSAGGHSVHQILHHASRLPAGQQSPFRSAHLQSNGIMANPKTPSELRPAFQSLCRALNLDPNAPDILETLRDPAKVPIGAMMKVIETDAVGVEYGTYRGCIDGNWMATTPDPMTWQRSGDLAHFQQVGFPIFRYEIRWTPEQLRPKGLVTHGTDRCIWSLRTPSLNYPQTKKAIEWLDTFDKEIAAVEQQGKPMHELNEVLTLKEDQSILWTEDKRWDVLMNIAKILPGES</sequence>
<keyword evidence="2 3" id="KW-0378">Hydrolase</keyword>
<dbReference type="OrthoDB" id="6846267at2759"/>
<dbReference type="Pfam" id="PF00135">
    <property type="entry name" value="COesterase"/>
    <property type="match status" value="1"/>
</dbReference>
<dbReference type="Gene3D" id="3.40.50.1820">
    <property type="entry name" value="alpha/beta hydrolase"/>
    <property type="match status" value="1"/>
</dbReference>
<dbReference type="PANTHER" id="PTHR43142">
    <property type="entry name" value="CARBOXYLIC ESTER HYDROLASE"/>
    <property type="match status" value="1"/>
</dbReference>
<dbReference type="STRING" id="1314800.A0A1B7MXB5"/>
<proteinExistence type="inferred from homology"/>
<feature type="domain" description="Carboxylesterase type B" evidence="4">
    <location>
        <begin position="20"/>
        <end position="280"/>
    </location>
</feature>
<protein>
    <recommendedName>
        <fullName evidence="3">Carboxylic ester hydrolase</fullName>
        <ecNumber evidence="3">3.1.1.-</ecNumber>
    </recommendedName>
</protein>